<sequence length="272" mass="29054">MFPPERTGRAIALALTLALVVATAGGCNAIYAVDRMQHASAARAEAAAWNARIAELEQRVARGDPAAMVVQGGELLRPASPGRMDAARAYRLFERAAALGNGDAQAILGQTLLAGRVPFQFDRGEMPWPADPARGAHLLAQAAAQGCEYRGREGEPTYRIAPMDVLARHYAAQGQQAAWWTWLARSIVACRSLAAEDWSHTALARQATPAQRVAGLSVMLLQPDSFGDEIRLAQAGMSAADIAAAGRRTAELRRLVAISEQRYPAPPRPSSP</sequence>
<dbReference type="EMBL" id="WNKZ01000069">
    <property type="protein sequence ID" value="MTV55026.1"/>
    <property type="molecule type" value="Genomic_DNA"/>
</dbReference>
<evidence type="ECO:0000313" key="1">
    <source>
        <dbReference type="EMBL" id="GGB91418.1"/>
    </source>
</evidence>
<dbReference type="InterPro" id="IPR011990">
    <property type="entry name" value="TPR-like_helical_dom_sf"/>
</dbReference>
<proteinExistence type="predicted"/>
<dbReference type="EMBL" id="BMKG01000003">
    <property type="protein sequence ID" value="GGB91418.1"/>
    <property type="molecule type" value="Genomic_DNA"/>
</dbReference>
<keyword evidence="4" id="KW-1185">Reference proteome</keyword>
<protein>
    <recommendedName>
        <fullName evidence="5">Sel1 repeat family protein</fullName>
    </recommendedName>
</protein>
<reference evidence="1" key="1">
    <citation type="journal article" date="2014" name="Int. J. Syst. Evol. Microbiol.">
        <title>Complete genome of a new Firmicutes species belonging to the dominant human colonic microbiota ('Ruminococcus bicirculans') reveals two chromosomes and a selective capacity to utilize plant glucans.</title>
        <authorList>
            <consortium name="NISC Comparative Sequencing Program"/>
            <person name="Wegmann U."/>
            <person name="Louis P."/>
            <person name="Goesmann A."/>
            <person name="Henrissat B."/>
            <person name="Duncan S.H."/>
            <person name="Flint H.J."/>
        </authorList>
    </citation>
    <scope>NUCLEOTIDE SEQUENCE</scope>
    <source>
        <strain evidence="1">CGMCC 1.15931</strain>
    </source>
</reference>
<evidence type="ECO:0000313" key="3">
    <source>
        <dbReference type="Proteomes" id="UP000430634"/>
    </source>
</evidence>
<evidence type="ECO:0000313" key="4">
    <source>
        <dbReference type="Proteomes" id="UP000622638"/>
    </source>
</evidence>
<organism evidence="2 3">
    <name type="scientific">Pseudoduganella buxea</name>
    <dbReference type="NCBI Taxonomy" id="1949069"/>
    <lineage>
        <taxon>Bacteria</taxon>
        <taxon>Pseudomonadati</taxon>
        <taxon>Pseudomonadota</taxon>
        <taxon>Betaproteobacteria</taxon>
        <taxon>Burkholderiales</taxon>
        <taxon>Oxalobacteraceae</taxon>
        <taxon>Telluria group</taxon>
        <taxon>Pseudoduganella</taxon>
    </lineage>
</organism>
<dbReference type="Gene3D" id="1.25.40.10">
    <property type="entry name" value="Tetratricopeptide repeat domain"/>
    <property type="match status" value="1"/>
</dbReference>
<dbReference type="Proteomes" id="UP000622638">
    <property type="component" value="Unassembled WGS sequence"/>
</dbReference>
<reference evidence="1" key="4">
    <citation type="submission" date="2024-05" db="EMBL/GenBank/DDBJ databases">
        <authorList>
            <person name="Sun Q."/>
            <person name="Zhou Y."/>
        </authorList>
    </citation>
    <scope>NUCLEOTIDE SEQUENCE</scope>
    <source>
        <strain evidence="1">CGMCC 1.15931</strain>
    </source>
</reference>
<dbReference type="Proteomes" id="UP000430634">
    <property type="component" value="Unassembled WGS sequence"/>
</dbReference>
<evidence type="ECO:0000313" key="2">
    <source>
        <dbReference type="EMBL" id="MTV55026.1"/>
    </source>
</evidence>
<dbReference type="PROSITE" id="PS51257">
    <property type="entry name" value="PROKAR_LIPOPROTEIN"/>
    <property type="match status" value="1"/>
</dbReference>
<reference evidence="4" key="2">
    <citation type="journal article" date="2019" name="Int. J. Syst. Evol. Microbiol.">
        <title>The Global Catalogue of Microorganisms (GCM) 10K type strain sequencing project: providing services to taxonomists for standard genome sequencing and annotation.</title>
        <authorList>
            <consortium name="The Broad Institute Genomics Platform"/>
            <consortium name="The Broad Institute Genome Sequencing Center for Infectious Disease"/>
            <person name="Wu L."/>
            <person name="Ma J."/>
        </authorList>
    </citation>
    <scope>NUCLEOTIDE SEQUENCE [LARGE SCALE GENOMIC DNA]</scope>
    <source>
        <strain evidence="4">CGMCC 1.15931</strain>
    </source>
</reference>
<comment type="caution">
    <text evidence="2">The sequence shown here is derived from an EMBL/GenBank/DDBJ whole genome shotgun (WGS) entry which is preliminary data.</text>
</comment>
<reference evidence="2 3" key="3">
    <citation type="submission" date="2019-11" db="EMBL/GenBank/DDBJ databases">
        <title>Type strains purchased from KCTC, JCM and DSMZ.</title>
        <authorList>
            <person name="Lu H."/>
        </authorList>
    </citation>
    <scope>NUCLEOTIDE SEQUENCE [LARGE SCALE GENOMIC DNA]</scope>
    <source>
        <strain evidence="2 3">KCTC 52429</strain>
    </source>
</reference>
<name>A0A6I3T2Q0_9BURK</name>
<dbReference type="AlphaFoldDB" id="A0A6I3T2Q0"/>
<dbReference type="RefSeq" id="WP_155472306.1">
    <property type="nucleotide sequence ID" value="NZ_BMKG01000003.1"/>
</dbReference>
<accession>A0A6I3T2Q0</accession>
<dbReference type="OrthoDB" id="8756741at2"/>
<evidence type="ECO:0008006" key="5">
    <source>
        <dbReference type="Google" id="ProtNLM"/>
    </source>
</evidence>
<gene>
    <name evidence="1" type="ORF">GCM10011572_11850</name>
    <name evidence="2" type="ORF">GM672_20045</name>
</gene>